<dbReference type="EMBL" id="GL376625">
    <property type="status" value="NOT_ANNOTATED_CDS"/>
    <property type="molecule type" value="Genomic_DNA"/>
</dbReference>
<evidence type="ECO:0000259" key="2">
    <source>
        <dbReference type="PROSITE" id="PS50195"/>
    </source>
</evidence>
<dbReference type="Gene3D" id="3.30.1520.10">
    <property type="entry name" value="Phox-like domain"/>
    <property type="match status" value="1"/>
</dbReference>
<evidence type="ECO:0000256" key="1">
    <source>
        <dbReference type="SAM" id="MobiDB-lite"/>
    </source>
</evidence>
<dbReference type="InParanoid" id="K3WMP4"/>
<dbReference type="OMA" id="HTDKMYV"/>
<feature type="region of interest" description="Disordered" evidence="1">
    <location>
        <begin position="244"/>
        <end position="290"/>
    </location>
</feature>
<dbReference type="EnsemblProtists" id="PYU1_T006236">
    <property type="protein sequence ID" value="PYU1_T006236"/>
    <property type="gene ID" value="PYU1_G006224"/>
</dbReference>
<reference evidence="4" key="2">
    <citation type="submission" date="2010-04" db="EMBL/GenBank/DDBJ databases">
        <authorList>
            <person name="Buell R."/>
            <person name="Hamilton J."/>
            <person name="Hostetler J."/>
        </authorList>
    </citation>
    <scope>NUCLEOTIDE SEQUENCE [LARGE SCALE GENOMIC DNA]</scope>
    <source>
        <strain evidence="4">DAOM:BR144</strain>
    </source>
</reference>
<dbReference type="InterPro" id="IPR001683">
    <property type="entry name" value="PX_dom"/>
</dbReference>
<dbReference type="VEuPathDB" id="FungiDB:PYU1_G006224"/>
<dbReference type="HOGENOM" id="CLU_063792_0_0_1"/>
<protein>
    <recommendedName>
        <fullName evidence="2">PX domain-containing protein</fullName>
    </recommendedName>
</protein>
<dbReference type="GO" id="GO:0035091">
    <property type="term" value="F:phosphatidylinositol binding"/>
    <property type="evidence" value="ECO:0007669"/>
    <property type="project" value="InterPro"/>
</dbReference>
<reference evidence="4" key="1">
    <citation type="journal article" date="2010" name="Genome Biol.">
        <title>Genome sequence of the necrotrophic plant pathogen Pythium ultimum reveals original pathogenicity mechanisms and effector repertoire.</title>
        <authorList>
            <person name="Levesque C.A."/>
            <person name="Brouwer H."/>
            <person name="Cano L."/>
            <person name="Hamilton J.P."/>
            <person name="Holt C."/>
            <person name="Huitema E."/>
            <person name="Raffaele S."/>
            <person name="Robideau G.P."/>
            <person name="Thines M."/>
            <person name="Win J."/>
            <person name="Zerillo M.M."/>
            <person name="Beakes G.W."/>
            <person name="Boore J.L."/>
            <person name="Busam D."/>
            <person name="Dumas B."/>
            <person name="Ferriera S."/>
            <person name="Fuerstenberg S.I."/>
            <person name="Gachon C.M."/>
            <person name="Gaulin E."/>
            <person name="Govers F."/>
            <person name="Grenville-Briggs L."/>
            <person name="Horner N."/>
            <person name="Hostetler J."/>
            <person name="Jiang R.H."/>
            <person name="Johnson J."/>
            <person name="Krajaejun T."/>
            <person name="Lin H."/>
            <person name="Meijer H.J."/>
            <person name="Moore B."/>
            <person name="Morris P."/>
            <person name="Phuntmart V."/>
            <person name="Puiu D."/>
            <person name="Shetty J."/>
            <person name="Stajich J.E."/>
            <person name="Tripathy S."/>
            <person name="Wawra S."/>
            <person name="van West P."/>
            <person name="Whitty B.R."/>
            <person name="Coutinho P.M."/>
            <person name="Henrissat B."/>
            <person name="Martin F."/>
            <person name="Thomas P.D."/>
            <person name="Tyler B.M."/>
            <person name="De Vries R.P."/>
            <person name="Kamoun S."/>
            <person name="Yandell M."/>
            <person name="Tisserat N."/>
            <person name="Buell C.R."/>
        </authorList>
    </citation>
    <scope>NUCLEOTIDE SEQUENCE</scope>
    <source>
        <strain evidence="4">DAOM:BR144</strain>
    </source>
</reference>
<dbReference type="eggNOG" id="ENOG502QRYS">
    <property type="taxonomic scope" value="Eukaryota"/>
</dbReference>
<reference evidence="3" key="3">
    <citation type="submission" date="2015-02" db="UniProtKB">
        <authorList>
            <consortium name="EnsemblProtists"/>
        </authorList>
    </citation>
    <scope>IDENTIFICATION</scope>
    <source>
        <strain evidence="3">DAOM BR144</strain>
    </source>
</reference>
<dbReference type="SUPFAM" id="SSF64268">
    <property type="entry name" value="PX domain"/>
    <property type="match status" value="1"/>
</dbReference>
<organism evidence="3 4">
    <name type="scientific">Globisporangium ultimum (strain ATCC 200006 / CBS 805.95 / DAOM BR144)</name>
    <name type="common">Pythium ultimum</name>
    <dbReference type="NCBI Taxonomy" id="431595"/>
    <lineage>
        <taxon>Eukaryota</taxon>
        <taxon>Sar</taxon>
        <taxon>Stramenopiles</taxon>
        <taxon>Oomycota</taxon>
        <taxon>Peronosporomycetes</taxon>
        <taxon>Pythiales</taxon>
        <taxon>Pythiaceae</taxon>
        <taxon>Globisporangium</taxon>
    </lineage>
</organism>
<keyword evidence="4" id="KW-1185">Reference proteome</keyword>
<dbReference type="AlphaFoldDB" id="K3WMP4"/>
<sequence length="308" mass="35039">MSARSTRRKLIIAKPDEDELQKQMQDKKAQTALLIKTSGTSTSNPIAMGGTAIERSMVSPGSLAVYSVKPVVTSEHKVGKKYTLFAVHIQNAISGRSWVVHRRYTDFVTLRALVGAHFRLFNEEFPRLRQLTEELYFPRKHKIRSGFGKVVEHRCQAFLEYLIALHRILISQNYLFRKEISDIGLSIFRGFIGSSVVQDSAHKDYVFHKPIRPSNLKPGDRSPVNQCGSLQTVLEEDAEYEVDEAEEPVEKYTVTDESTDEADFEGSSCGESTDTEDGDERDSIFRRHSQKYSRNRKSLAFLKRNTIS</sequence>
<evidence type="ECO:0000313" key="4">
    <source>
        <dbReference type="Proteomes" id="UP000019132"/>
    </source>
</evidence>
<proteinExistence type="predicted"/>
<feature type="domain" description="PX" evidence="2">
    <location>
        <begin position="63"/>
        <end position="187"/>
    </location>
</feature>
<dbReference type="PROSITE" id="PS50195">
    <property type="entry name" value="PX"/>
    <property type="match status" value="1"/>
</dbReference>
<dbReference type="InterPro" id="IPR036871">
    <property type="entry name" value="PX_dom_sf"/>
</dbReference>
<dbReference type="Proteomes" id="UP000019132">
    <property type="component" value="Unassembled WGS sequence"/>
</dbReference>
<name>K3WMP4_GLOUD</name>
<accession>K3WMP4</accession>
<evidence type="ECO:0000313" key="3">
    <source>
        <dbReference type="EnsemblProtists" id="PYU1_T006236"/>
    </source>
</evidence>